<sequence>MVVRLRDVAALLGVSDATVSLALSGNPRISKATRDRVIAAAEELGYRPNRAARALRTDATHTLGLIVSDIANPFFGELASEIERHAEEAGYSVTLCNSNEDPARQDNYLLNLLAGSQADGVLLVPTSSTTAGLRAAGAAGARMVVLDRPIAVPGSGLAADHLRSLPTVRSDSSEALRHAAELLVELGHRRVGIVAPPQGTPLGRERRREIKDALVAAGVTGRDVVVEEGDFRQDSGFAAMTSLLGKSNPPTAVIAADGPMGVGALKAARAAHLRLPDDLSFICFDDTPWFELFDPPLTTIAQPIRELASAAVDAILGLIAGGPVPDQSRCRPRSTFVQRASCGPRPTSSTRSSHARATSYKTDPPGKKNS</sequence>
<dbReference type="InterPro" id="IPR000843">
    <property type="entry name" value="HTH_LacI"/>
</dbReference>
<comment type="caution">
    <text evidence="7">The sequence shown here is derived from an EMBL/GenBank/DDBJ whole genome shotgun (WGS) entry which is preliminary data.</text>
</comment>
<dbReference type="InterPro" id="IPR028082">
    <property type="entry name" value="Peripla_BP_I"/>
</dbReference>
<evidence type="ECO:0000256" key="3">
    <source>
        <dbReference type="ARBA" id="ARBA00023125"/>
    </source>
</evidence>
<dbReference type="SUPFAM" id="SSF47413">
    <property type="entry name" value="lambda repressor-like DNA-binding domains"/>
    <property type="match status" value="1"/>
</dbReference>
<dbReference type="GO" id="GO:0003700">
    <property type="term" value="F:DNA-binding transcription factor activity"/>
    <property type="evidence" value="ECO:0007669"/>
    <property type="project" value="TreeGrafter"/>
</dbReference>
<keyword evidence="8" id="KW-1185">Reference proteome</keyword>
<dbReference type="Gene3D" id="3.40.50.2300">
    <property type="match status" value="2"/>
</dbReference>
<keyword evidence="2" id="KW-0805">Transcription regulation</keyword>
<dbReference type="RefSeq" id="WP_170226591.1">
    <property type="nucleotide sequence ID" value="NZ_VIVQ01000003.1"/>
</dbReference>
<dbReference type="EMBL" id="VIVQ01000003">
    <property type="protein sequence ID" value="TWE09301.1"/>
    <property type="molecule type" value="Genomic_DNA"/>
</dbReference>
<evidence type="ECO:0000256" key="5">
    <source>
        <dbReference type="SAM" id="MobiDB-lite"/>
    </source>
</evidence>
<dbReference type="SMART" id="SM00354">
    <property type="entry name" value="HTH_LACI"/>
    <property type="match status" value="1"/>
</dbReference>
<dbReference type="SUPFAM" id="SSF53822">
    <property type="entry name" value="Periplasmic binding protein-like I"/>
    <property type="match status" value="1"/>
</dbReference>
<name>A0A561E138_9MICO</name>
<organism evidence="7 8">
    <name type="scientific">Rudaeicoccus suwonensis</name>
    <dbReference type="NCBI Taxonomy" id="657409"/>
    <lineage>
        <taxon>Bacteria</taxon>
        <taxon>Bacillati</taxon>
        <taxon>Actinomycetota</taxon>
        <taxon>Actinomycetes</taxon>
        <taxon>Micrococcales</taxon>
        <taxon>Dermacoccaceae</taxon>
        <taxon>Rudaeicoccus</taxon>
    </lineage>
</organism>
<feature type="region of interest" description="Disordered" evidence="5">
    <location>
        <begin position="327"/>
        <end position="370"/>
    </location>
</feature>
<dbReference type="AlphaFoldDB" id="A0A561E138"/>
<evidence type="ECO:0000256" key="1">
    <source>
        <dbReference type="ARBA" id="ARBA00022491"/>
    </source>
</evidence>
<dbReference type="GO" id="GO:0000976">
    <property type="term" value="F:transcription cis-regulatory region binding"/>
    <property type="evidence" value="ECO:0007669"/>
    <property type="project" value="TreeGrafter"/>
</dbReference>
<gene>
    <name evidence="7" type="ORF">BKA23_3001</name>
</gene>
<evidence type="ECO:0000256" key="2">
    <source>
        <dbReference type="ARBA" id="ARBA00023015"/>
    </source>
</evidence>
<evidence type="ECO:0000313" key="8">
    <source>
        <dbReference type="Proteomes" id="UP000318297"/>
    </source>
</evidence>
<dbReference type="InterPro" id="IPR010982">
    <property type="entry name" value="Lambda_DNA-bd_dom_sf"/>
</dbReference>
<dbReference type="CDD" id="cd01392">
    <property type="entry name" value="HTH_LacI"/>
    <property type="match status" value="1"/>
</dbReference>
<dbReference type="PANTHER" id="PTHR30146">
    <property type="entry name" value="LACI-RELATED TRANSCRIPTIONAL REPRESSOR"/>
    <property type="match status" value="1"/>
</dbReference>
<dbReference type="Pfam" id="PF00356">
    <property type="entry name" value="LacI"/>
    <property type="match status" value="1"/>
</dbReference>
<accession>A0A561E138</accession>
<dbReference type="PANTHER" id="PTHR30146:SF148">
    <property type="entry name" value="HTH-TYPE TRANSCRIPTIONAL REPRESSOR PURR-RELATED"/>
    <property type="match status" value="1"/>
</dbReference>
<dbReference type="InterPro" id="IPR046335">
    <property type="entry name" value="LacI/GalR-like_sensor"/>
</dbReference>
<proteinExistence type="predicted"/>
<feature type="compositionally biased region" description="Low complexity" evidence="5">
    <location>
        <begin position="344"/>
        <end position="359"/>
    </location>
</feature>
<protein>
    <submittedName>
        <fullName evidence="7">LacI family transcriptional regulator</fullName>
    </submittedName>
</protein>
<reference evidence="7 8" key="1">
    <citation type="submission" date="2019-06" db="EMBL/GenBank/DDBJ databases">
        <title>Sequencing the genomes of 1000 actinobacteria strains.</title>
        <authorList>
            <person name="Klenk H.-P."/>
        </authorList>
    </citation>
    <scope>NUCLEOTIDE SEQUENCE [LARGE SCALE GENOMIC DNA]</scope>
    <source>
        <strain evidence="7 8">DSM 19560</strain>
    </source>
</reference>
<evidence type="ECO:0000313" key="7">
    <source>
        <dbReference type="EMBL" id="TWE09301.1"/>
    </source>
</evidence>
<evidence type="ECO:0000259" key="6">
    <source>
        <dbReference type="PROSITE" id="PS50932"/>
    </source>
</evidence>
<dbReference type="Proteomes" id="UP000318297">
    <property type="component" value="Unassembled WGS sequence"/>
</dbReference>
<feature type="domain" description="HTH lacI-type" evidence="6">
    <location>
        <begin position="3"/>
        <end position="57"/>
    </location>
</feature>
<keyword evidence="4" id="KW-0804">Transcription</keyword>
<keyword evidence="1" id="KW-0678">Repressor</keyword>
<dbReference type="Pfam" id="PF13377">
    <property type="entry name" value="Peripla_BP_3"/>
    <property type="match status" value="1"/>
</dbReference>
<evidence type="ECO:0000256" key="4">
    <source>
        <dbReference type="ARBA" id="ARBA00023163"/>
    </source>
</evidence>
<dbReference type="PROSITE" id="PS50932">
    <property type="entry name" value="HTH_LACI_2"/>
    <property type="match status" value="1"/>
</dbReference>
<dbReference type="Gene3D" id="1.10.260.40">
    <property type="entry name" value="lambda repressor-like DNA-binding domains"/>
    <property type="match status" value="1"/>
</dbReference>
<keyword evidence="3" id="KW-0238">DNA-binding</keyword>